<evidence type="ECO:0000256" key="4">
    <source>
        <dbReference type="HAMAP-Rule" id="MF_00425"/>
    </source>
</evidence>
<dbReference type="AlphaFoldDB" id="A0A1H2HTJ1"/>
<dbReference type="EMBL" id="FNLL01000007">
    <property type="protein sequence ID" value="SDU35213.1"/>
    <property type="molecule type" value="Genomic_DNA"/>
</dbReference>
<dbReference type="RefSeq" id="WP_092234688.1">
    <property type="nucleotide sequence ID" value="NZ_FNLL01000007.1"/>
</dbReference>
<comment type="subunit">
    <text evidence="4">Composed of six subunits; NqrA, NqrB, NqrC, NqrD, NqrE and NqrF.</text>
</comment>
<keyword evidence="4" id="KW-0739">Sodium transport</keyword>
<dbReference type="InterPro" id="IPR056148">
    <property type="entry name" value="NQRA_2nd"/>
</dbReference>
<accession>A0A1H2HTJ1</accession>
<name>A0A1H2HTJ1_9BACT</name>
<comment type="function">
    <text evidence="4">NQR complex catalyzes the reduction of ubiquinone-1 to ubiquinol by two successive reactions, coupled with the transport of Na(+) ions from the cytoplasm to the periplasm. NqrA to NqrE are probably involved in the second step, the conversion of ubisemiquinone to ubiquinol.</text>
</comment>
<dbReference type="InterPro" id="IPR056147">
    <property type="entry name" value="NQRA_N"/>
</dbReference>
<proteinExistence type="inferred from homology"/>
<reference evidence="7" key="1">
    <citation type="submission" date="2016-10" db="EMBL/GenBank/DDBJ databases">
        <authorList>
            <person name="Varghese N."/>
            <person name="Submissions S."/>
        </authorList>
    </citation>
    <scope>NUCLEOTIDE SEQUENCE [LARGE SCALE GENOMIC DNA]</scope>
    <source>
        <strain evidence="7">DSM 3384</strain>
    </source>
</reference>
<evidence type="ECO:0000256" key="1">
    <source>
        <dbReference type="ARBA" id="ARBA00022723"/>
    </source>
</evidence>
<dbReference type="GO" id="GO:0046872">
    <property type="term" value="F:metal ion binding"/>
    <property type="evidence" value="ECO:0007669"/>
    <property type="project" value="UniProtKB-KW"/>
</dbReference>
<protein>
    <recommendedName>
        <fullName evidence="4">Na(+)-translocating NADH-quinone reductase subunit A</fullName>
        <shortName evidence="4">Na(+)-NQR subunit A</shortName>
        <shortName evidence="4">Na(+)-translocating NQR subunit A</shortName>
        <ecNumber evidence="4">7.2.1.1</ecNumber>
    </recommendedName>
    <alternativeName>
        <fullName evidence="4">NQR complex subunit A</fullName>
    </alternativeName>
    <alternativeName>
        <fullName evidence="4">NQR-1 subunit A</fullName>
    </alternativeName>
</protein>
<comment type="catalytic activity">
    <reaction evidence="4">
        <text>a ubiquinone + n Na(+)(in) + NADH + H(+) = a ubiquinol + n Na(+)(out) + NAD(+)</text>
        <dbReference type="Rhea" id="RHEA:47748"/>
        <dbReference type="Rhea" id="RHEA-COMP:9565"/>
        <dbReference type="Rhea" id="RHEA-COMP:9566"/>
        <dbReference type="ChEBI" id="CHEBI:15378"/>
        <dbReference type="ChEBI" id="CHEBI:16389"/>
        <dbReference type="ChEBI" id="CHEBI:17976"/>
        <dbReference type="ChEBI" id="CHEBI:29101"/>
        <dbReference type="ChEBI" id="CHEBI:57540"/>
        <dbReference type="ChEBI" id="CHEBI:57945"/>
        <dbReference type="EC" id="7.2.1.1"/>
    </reaction>
</comment>
<evidence type="ECO:0000259" key="5">
    <source>
        <dbReference type="PROSITE" id="PS51379"/>
    </source>
</evidence>
<dbReference type="GO" id="GO:0051536">
    <property type="term" value="F:iron-sulfur cluster binding"/>
    <property type="evidence" value="ECO:0007669"/>
    <property type="project" value="UniProtKB-KW"/>
</dbReference>
<keyword evidence="4" id="KW-0520">NAD</keyword>
<keyword evidence="7" id="KW-1185">Reference proteome</keyword>
<dbReference type="PANTHER" id="PTHR37839:SF1">
    <property type="entry name" value="NA(+)-TRANSLOCATING NADH-QUINONE REDUCTASE SUBUNIT A"/>
    <property type="match status" value="1"/>
</dbReference>
<feature type="domain" description="4Fe-4S ferredoxin-type" evidence="5">
    <location>
        <begin position="401"/>
        <end position="429"/>
    </location>
</feature>
<dbReference type="InterPro" id="IPR008703">
    <property type="entry name" value="NqrA"/>
</dbReference>
<keyword evidence="4" id="KW-1278">Translocase</keyword>
<organism evidence="6 7">
    <name type="scientific">Desulfobacula phenolica</name>
    <dbReference type="NCBI Taxonomy" id="90732"/>
    <lineage>
        <taxon>Bacteria</taxon>
        <taxon>Pseudomonadati</taxon>
        <taxon>Thermodesulfobacteriota</taxon>
        <taxon>Desulfobacteria</taxon>
        <taxon>Desulfobacterales</taxon>
        <taxon>Desulfobacteraceae</taxon>
        <taxon>Desulfobacula</taxon>
    </lineage>
</organism>
<keyword evidence="3" id="KW-0411">Iron-sulfur</keyword>
<keyword evidence="2" id="KW-0408">Iron</keyword>
<dbReference type="InterPro" id="IPR017900">
    <property type="entry name" value="4Fe4S_Fe_S_CS"/>
</dbReference>
<dbReference type="PROSITE" id="PS51379">
    <property type="entry name" value="4FE4S_FER_2"/>
    <property type="match status" value="2"/>
</dbReference>
<keyword evidence="1" id="KW-0479">Metal-binding</keyword>
<dbReference type="GO" id="GO:0016655">
    <property type="term" value="F:oxidoreductase activity, acting on NAD(P)H, quinone or similar compound as acceptor"/>
    <property type="evidence" value="ECO:0007669"/>
    <property type="project" value="UniProtKB-UniRule"/>
</dbReference>
<keyword evidence="4" id="KW-0915">Sodium</keyword>
<dbReference type="Pfam" id="PF05896">
    <property type="entry name" value="NQRA_N"/>
    <property type="match status" value="1"/>
</dbReference>
<dbReference type="PROSITE" id="PS00198">
    <property type="entry name" value="4FE4S_FER_1"/>
    <property type="match status" value="2"/>
</dbReference>
<dbReference type="PANTHER" id="PTHR37839">
    <property type="entry name" value="NA(+)-TRANSLOCATING NADH-QUINONE REDUCTASE SUBUNIT A"/>
    <property type="match status" value="1"/>
</dbReference>
<dbReference type="Pfam" id="PF13187">
    <property type="entry name" value="Fer4_9"/>
    <property type="match status" value="1"/>
</dbReference>
<dbReference type="HAMAP" id="MF_00425">
    <property type="entry name" value="NqrA"/>
    <property type="match status" value="1"/>
</dbReference>
<feature type="domain" description="4Fe-4S ferredoxin-type" evidence="5">
    <location>
        <begin position="361"/>
        <end position="392"/>
    </location>
</feature>
<keyword evidence="4 6" id="KW-0830">Ubiquinone</keyword>
<dbReference type="EC" id="7.2.1.1" evidence="4"/>
<dbReference type="Proteomes" id="UP000199608">
    <property type="component" value="Unassembled WGS sequence"/>
</dbReference>
<dbReference type="InterPro" id="IPR017896">
    <property type="entry name" value="4Fe4S_Fe-S-bd"/>
</dbReference>
<sequence length="442" mass="49713">MKHIKLSKGFKTQLAGIPDLSIIHMPEPETIAVSAMDIPYIRPKLLVKENDPVKTGTPLFCDKRNTSVVYVSPGTGTVKQIVFGERRRLKEVVICLEKKDEFIRFDPLSSDSIQKIGIPQIIEQLQQGGLWQCFREFPSKDTAGQTNEPPMIIVSLNGNDPFSPEPWAVLENETATFELGIKLLKRFSKQIIVTSRQSSLERLNGFKKHITHTVPDFYPAWDPGVVLYHLKTSQEDNLSWCISAEHLILVVKFLLTGTYPVKRVVTVTRPKDKKPHIIIRQGTSVKNLVGRIEDNNIITTGRFNGRSVDPQSHIGFFDTTLNLIPDPQKEQFLGFIQPGLTKPTVSKTFLSCLTRTPKDLDCTLHGEQRACINCGYCTKICPVDLMPNFIMKALMSDDIEDALSYGLLDCCRCGLCSYACPSKIELTKILSDGMDSHYKDKQ</sequence>
<gene>
    <name evidence="4" type="primary">nqrA</name>
    <name evidence="6" type="ORF">SAMN04487931_10739</name>
</gene>
<dbReference type="Gene3D" id="3.30.70.20">
    <property type="match status" value="1"/>
</dbReference>
<dbReference type="GO" id="GO:0006814">
    <property type="term" value="P:sodium ion transport"/>
    <property type="evidence" value="ECO:0007669"/>
    <property type="project" value="UniProtKB-UniRule"/>
</dbReference>
<evidence type="ECO:0000313" key="6">
    <source>
        <dbReference type="EMBL" id="SDU35213.1"/>
    </source>
</evidence>
<dbReference type="Pfam" id="PF24836">
    <property type="entry name" value="NQRA_2nd"/>
    <property type="match status" value="1"/>
</dbReference>
<keyword evidence="4" id="KW-0406">Ion transport</keyword>
<dbReference type="SUPFAM" id="SSF46548">
    <property type="entry name" value="alpha-helical ferredoxin"/>
    <property type="match status" value="1"/>
</dbReference>
<comment type="similarity">
    <text evidence="4">Belongs to the NqrA family.</text>
</comment>
<evidence type="ECO:0000313" key="7">
    <source>
        <dbReference type="Proteomes" id="UP000199608"/>
    </source>
</evidence>
<evidence type="ECO:0000256" key="3">
    <source>
        <dbReference type="ARBA" id="ARBA00023014"/>
    </source>
</evidence>
<keyword evidence="4" id="KW-0813">Transport</keyword>
<evidence type="ECO:0000256" key="2">
    <source>
        <dbReference type="ARBA" id="ARBA00023004"/>
    </source>
</evidence>